<keyword evidence="1" id="KW-0472">Membrane</keyword>
<dbReference type="Proteomes" id="UP000756703">
    <property type="component" value="Unassembled WGS sequence"/>
</dbReference>
<gene>
    <name evidence="2" type="ORF">HY473_02655</name>
</gene>
<evidence type="ECO:0000313" key="2">
    <source>
        <dbReference type="EMBL" id="MBI4132960.1"/>
    </source>
</evidence>
<organism evidence="2 3">
    <name type="scientific">Candidatus Sungiibacteriota bacterium</name>
    <dbReference type="NCBI Taxonomy" id="2750080"/>
    <lineage>
        <taxon>Bacteria</taxon>
        <taxon>Candidatus Sungiibacteriota</taxon>
    </lineage>
</organism>
<sequence length="201" mass="21956">MIMIGVPCEGCGGHLLDSGTKCVHCGHPYSEFILTMVRKHQAAKEQMIGRMQGRNPTEEQILADIHTLGAATTAIGRGHHRFGEHVPAEYIERYFDVLRERWSKPPEDVPLAQSESLPRRIFGHVFGEKWGRAVFLTALYAMLGGGALFAGAAWYAGIEAAARLAWLGFIPGLLWKPLSITCPSSFLGYVLAVGVAALLLL</sequence>
<dbReference type="AlphaFoldDB" id="A0A932YXM0"/>
<keyword evidence="1" id="KW-0812">Transmembrane</keyword>
<accession>A0A932YXM0</accession>
<keyword evidence="1" id="KW-1133">Transmembrane helix</keyword>
<proteinExistence type="predicted"/>
<protein>
    <submittedName>
        <fullName evidence="2">Uncharacterized protein</fullName>
    </submittedName>
</protein>
<comment type="caution">
    <text evidence="2">The sequence shown here is derived from an EMBL/GenBank/DDBJ whole genome shotgun (WGS) entry which is preliminary data.</text>
</comment>
<evidence type="ECO:0000256" key="1">
    <source>
        <dbReference type="SAM" id="Phobius"/>
    </source>
</evidence>
<dbReference type="EMBL" id="JACQMI010000019">
    <property type="protein sequence ID" value="MBI4132960.1"/>
    <property type="molecule type" value="Genomic_DNA"/>
</dbReference>
<reference evidence="2" key="1">
    <citation type="submission" date="2020-07" db="EMBL/GenBank/DDBJ databases">
        <title>Huge and variable diversity of episymbiotic CPR bacteria and DPANN archaea in groundwater ecosystems.</title>
        <authorList>
            <person name="He C.Y."/>
            <person name="Keren R."/>
            <person name="Whittaker M."/>
            <person name="Farag I.F."/>
            <person name="Doudna J."/>
            <person name="Cate J.H.D."/>
            <person name="Banfield J.F."/>
        </authorList>
    </citation>
    <scope>NUCLEOTIDE SEQUENCE</scope>
    <source>
        <strain evidence="2">NC_groundwater_1225_Ag_S-0.1um_56_177</strain>
    </source>
</reference>
<feature type="transmembrane region" description="Helical" evidence="1">
    <location>
        <begin position="133"/>
        <end position="158"/>
    </location>
</feature>
<name>A0A932YXM0_9BACT</name>
<feature type="transmembrane region" description="Helical" evidence="1">
    <location>
        <begin position="178"/>
        <end position="200"/>
    </location>
</feature>
<evidence type="ECO:0000313" key="3">
    <source>
        <dbReference type="Proteomes" id="UP000756703"/>
    </source>
</evidence>